<dbReference type="SUPFAM" id="SSF53955">
    <property type="entry name" value="Lysozyme-like"/>
    <property type="match status" value="1"/>
</dbReference>
<feature type="chain" id="PRO_5009518203" description="Transglycosylase SLT domain-containing protein" evidence="3">
    <location>
        <begin position="27"/>
        <end position="424"/>
    </location>
</feature>
<feature type="compositionally biased region" description="Basic and acidic residues" evidence="2">
    <location>
        <begin position="175"/>
        <end position="184"/>
    </location>
</feature>
<gene>
    <name evidence="5" type="ORF">A3I30_04035</name>
</gene>
<organism evidence="5 6">
    <name type="scientific">Candidatus Azambacteria bacterium RIFCSPLOWO2_02_FULL_44_14</name>
    <dbReference type="NCBI Taxonomy" id="1797306"/>
    <lineage>
        <taxon>Bacteria</taxon>
        <taxon>Candidatus Azamiibacteriota</taxon>
    </lineage>
</organism>
<sequence>MKKVFFAVIFLVCVGFWAISSDDALAQVVDNDARIKQLEAQIDSYNQEIQKYESQAQSLSGELAIFDLQIKQIQAEIDATTLTIQSLKGEIAERESDIAKKEAQISHENSLLSQYLREVSYNESSSLFEFLLRNRRFSDFFNDMNYLNNIQEKIHGTLAKIKDLRTKLIKEKEDLESQKTEQEQLRQIQKRQQNSLASTRKAKQKLLDQTKGQEKKYQDLITKTRADIEKIKNQPYELAQGYKLTFEQALQYAALASRHTGVRSAFLLGILKIESDWGGNVGKGTWQKDMHPRDFNAFKQITAALGLDPNSTPVSKKPSYGWGGAMGPAQFIPSTWILYAASVGNLTGHNPPSPWNYEDAFTASGLLLADAGASQQTYNAEHKAARIYIAGGRWNRSLTARIYANNVMAAAAKIQKDINAINNQ</sequence>
<evidence type="ECO:0000313" key="6">
    <source>
        <dbReference type="Proteomes" id="UP000177197"/>
    </source>
</evidence>
<dbReference type="PANTHER" id="PTHR30163">
    <property type="entry name" value="MEMBRANE-BOUND LYTIC MUREIN TRANSGLYCOSYLASE B"/>
    <property type="match status" value="1"/>
</dbReference>
<dbReference type="EMBL" id="MEYV01000022">
    <property type="protein sequence ID" value="OGD39636.1"/>
    <property type="molecule type" value="Genomic_DNA"/>
</dbReference>
<dbReference type="GO" id="GO:0009253">
    <property type="term" value="P:peptidoglycan catabolic process"/>
    <property type="evidence" value="ECO:0007669"/>
    <property type="project" value="TreeGrafter"/>
</dbReference>
<dbReference type="PANTHER" id="PTHR30163:SF8">
    <property type="entry name" value="LYTIC MUREIN TRANSGLYCOSYLASE"/>
    <property type="match status" value="1"/>
</dbReference>
<keyword evidence="3" id="KW-0732">Signal</keyword>
<name>A0A1F5C9V5_9BACT</name>
<comment type="caution">
    <text evidence="5">The sequence shown here is derived from an EMBL/GenBank/DDBJ whole genome shotgun (WGS) entry which is preliminary data.</text>
</comment>
<protein>
    <recommendedName>
        <fullName evidence="4">Transglycosylase SLT domain-containing protein</fullName>
    </recommendedName>
</protein>
<evidence type="ECO:0000256" key="2">
    <source>
        <dbReference type="SAM" id="MobiDB-lite"/>
    </source>
</evidence>
<dbReference type="Gene3D" id="1.10.530.10">
    <property type="match status" value="1"/>
</dbReference>
<reference evidence="5 6" key="1">
    <citation type="journal article" date="2016" name="Nat. Commun.">
        <title>Thousands of microbial genomes shed light on interconnected biogeochemical processes in an aquifer system.</title>
        <authorList>
            <person name="Anantharaman K."/>
            <person name="Brown C.T."/>
            <person name="Hug L.A."/>
            <person name="Sharon I."/>
            <person name="Castelle C.J."/>
            <person name="Probst A.J."/>
            <person name="Thomas B.C."/>
            <person name="Singh A."/>
            <person name="Wilkins M.J."/>
            <person name="Karaoz U."/>
            <person name="Brodie E.L."/>
            <person name="Williams K.H."/>
            <person name="Hubbard S.S."/>
            <person name="Banfield J.F."/>
        </authorList>
    </citation>
    <scope>NUCLEOTIDE SEQUENCE [LARGE SCALE GENOMIC DNA]</scope>
</reference>
<evidence type="ECO:0000313" key="5">
    <source>
        <dbReference type="EMBL" id="OGD39636.1"/>
    </source>
</evidence>
<evidence type="ECO:0000256" key="1">
    <source>
        <dbReference type="SAM" id="Coils"/>
    </source>
</evidence>
<accession>A0A1F5C9V5</accession>
<proteinExistence type="predicted"/>
<dbReference type="Proteomes" id="UP000177197">
    <property type="component" value="Unassembled WGS sequence"/>
</dbReference>
<dbReference type="Pfam" id="PF13406">
    <property type="entry name" value="SLT_2"/>
    <property type="match status" value="1"/>
</dbReference>
<dbReference type="InterPro" id="IPR043426">
    <property type="entry name" value="MltB-like"/>
</dbReference>
<dbReference type="InterPro" id="IPR023346">
    <property type="entry name" value="Lysozyme-like_dom_sf"/>
</dbReference>
<evidence type="ECO:0000259" key="4">
    <source>
        <dbReference type="Pfam" id="PF13406"/>
    </source>
</evidence>
<dbReference type="GO" id="GO:0008933">
    <property type="term" value="F:peptidoglycan lytic transglycosylase activity"/>
    <property type="evidence" value="ECO:0007669"/>
    <property type="project" value="TreeGrafter"/>
</dbReference>
<feature type="domain" description="Transglycosylase SLT" evidence="4">
    <location>
        <begin position="180"/>
        <end position="372"/>
    </location>
</feature>
<dbReference type="AlphaFoldDB" id="A0A1F5C9V5"/>
<dbReference type="Gene3D" id="6.10.250.3150">
    <property type="match status" value="1"/>
</dbReference>
<keyword evidence="1" id="KW-0175">Coiled coil</keyword>
<feature type="region of interest" description="Disordered" evidence="2">
    <location>
        <begin position="175"/>
        <end position="210"/>
    </location>
</feature>
<evidence type="ECO:0000256" key="3">
    <source>
        <dbReference type="SAM" id="SignalP"/>
    </source>
</evidence>
<feature type="coiled-coil region" evidence="1">
    <location>
        <begin position="28"/>
        <end position="104"/>
    </location>
</feature>
<dbReference type="InterPro" id="IPR031304">
    <property type="entry name" value="SLT_2"/>
</dbReference>
<feature type="signal peptide" evidence="3">
    <location>
        <begin position="1"/>
        <end position="26"/>
    </location>
</feature>